<dbReference type="GO" id="GO:0007188">
    <property type="term" value="P:adenylate cyclase-modulating G protein-coupled receptor signaling pathway"/>
    <property type="evidence" value="ECO:0007669"/>
    <property type="project" value="TreeGrafter"/>
</dbReference>
<dbReference type="Pfam" id="PF02793">
    <property type="entry name" value="HRM"/>
    <property type="match status" value="1"/>
</dbReference>
<reference evidence="2" key="1">
    <citation type="submission" date="2015-05" db="UniProtKB">
        <authorList>
            <consortium name="EnsemblMetazoa"/>
        </authorList>
    </citation>
    <scope>IDENTIFICATION</scope>
</reference>
<dbReference type="EMBL" id="ACPB03000832">
    <property type="status" value="NOT_ANNOTATED_CDS"/>
    <property type="molecule type" value="Genomic_DNA"/>
</dbReference>
<protein>
    <submittedName>
        <fullName evidence="2">G_PROTEIN_RECEP_F2_3 domain-containing protein</fullName>
    </submittedName>
</protein>
<dbReference type="HOGENOM" id="CLU_639871_0_0_1"/>
<dbReference type="InterPro" id="IPR036445">
    <property type="entry name" value="GPCR_2_extracell_dom_sf"/>
</dbReference>
<dbReference type="Proteomes" id="UP000015103">
    <property type="component" value="Unassembled WGS sequence"/>
</dbReference>
<dbReference type="PROSITE" id="PS00649">
    <property type="entry name" value="G_PROTEIN_RECEP_F2_1"/>
    <property type="match status" value="1"/>
</dbReference>
<dbReference type="EMBL" id="ACPB03000830">
    <property type="status" value="NOT_ANNOTATED_CDS"/>
    <property type="molecule type" value="Genomic_DNA"/>
</dbReference>
<dbReference type="GO" id="GO:0005886">
    <property type="term" value="C:plasma membrane"/>
    <property type="evidence" value="ECO:0007669"/>
    <property type="project" value="TreeGrafter"/>
</dbReference>
<dbReference type="InParanoid" id="T1I464"/>
<dbReference type="STRING" id="13249.T1I464"/>
<accession>T1I464</accession>
<evidence type="ECO:0000313" key="3">
    <source>
        <dbReference type="Proteomes" id="UP000015103"/>
    </source>
</evidence>
<dbReference type="eggNOG" id="KOG4564">
    <property type="taxonomic scope" value="Eukaryota"/>
</dbReference>
<dbReference type="SMART" id="SM00008">
    <property type="entry name" value="HormR"/>
    <property type="match status" value="1"/>
</dbReference>
<dbReference type="PANTHER" id="PTHR45620:SF1">
    <property type="entry name" value="G-PROTEIN COUPLED RECEPTORS FAMILY 2 PROFILE 2 DOMAIN-CONTAINING PROTEIN"/>
    <property type="match status" value="1"/>
</dbReference>
<evidence type="ECO:0000313" key="2">
    <source>
        <dbReference type="EnsemblMetazoa" id="RPRC011083-PA"/>
    </source>
</evidence>
<feature type="domain" description="G-protein coupled receptors family 2 profile 1" evidence="1">
    <location>
        <begin position="188"/>
        <end position="268"/>
    </location>
</feature>
<dbReference type="Gene3D" id="4.10.1240.10">
    <property type="entry name" value="GPCR, family 2, extracellular hormone receptor domain"/>
    <property type="match status" value="1"/>
</dbReference>
<dbReference type="PROSITE" id="PS50227">
    <property type="entry name" value="G_PROTEIN_RECEP_F2_3"/>
    <property type="match status" value="1"/>
</dbReference>
<dbReference type="PANTHER" id="PTHR45620">
    <property type="entry name" value="PDF RECEPTOR-LIKE PROTEIN-RELATED"/>
    <property type="match status" value="1"/>
</dbReference>
<dbReference type="SUPFAM" id="SSF111418">
    <property type="entry name" value="Hormone receptor domain"/>
    <property type="match status" value="1"/>
</dbReference>
<dbReference type="AlphaFoldDB" id="T1I464"/>
<dbReference type="EnsemblMetazoa" id="RPRC011083-RA">
    <property type="protein sequence ID" value="RPRC011083-PA"/>
    <property type="gene ID" value="RPRC011083"/>
</dbReference>
<dbReference type="InterPro" id="IPR017983">
    <property type="entry name" value="GPCR_2_secretin-like_CS"/>
</dbReference>
<proteinExistence type="predicted"/>
<keyword evidence="3" id="KW-1185">Reference proteome</keyword>
<dbReference type="EMBL" id="ACPB03000831">
    <property type="status" value="NOT_ANNOTATED_CDS"/>
    <property type="molecule type" value="Genomic_DNA"/>
</dbReference>
<dbReference type="GO" id="GO:0017046">
    <property type="term" value="F:peptide hormone binding"/>
    <property type="evidence" value="ECO:0007669"/>
    <property type="project" value="TreeGrafter"/>
</dbReference>
<evidence type="ECO:0000259" key="1">
    <source>
        <dbReference type="PROSITE" id="PS50227"/>
    </source>
</evidence>
<dbReference type="GO" id="GO:0008528">
    <property type="term" value="F:G protein-coupled peptide receptor activity"/>
    <property type="evidence" value="ECO:0007669"/>
    <property type="project" value="TreeGrafter"/>
</dbReference>
<dbReference type="VEuPathDB" id="VectorBase:RPRC011083"/>
<dbReference type="InterPro" id="IPR050332">
    <property type="entry name" value="GPCR_2"/>
</dbReference>
<sequence>MSFIVIIAHSLLHFENLNDNQEVNAPLAIASRSSSGSNMGLGLKRTLRKYSGSCQSLNENLNGCVHFEIAGEKLPEMQTSDFDLSTASGLHSFFDQSILTGNTIVLTGSIYLYCRSVGHKYSKGCNSLIMQTGFMFLVSVGLLYGDIYRVDIFRSNLVSIVCVFISRFLPIPLSKDEQDKLLDSLRSECILKNDTILYPDGCPTIWDGILCWPNTPSNTLASLPCPEYFKGFPSHRNATKYCQSNGTWYFDYSLNQTWTDYTACMENDPEEDLLPPKSNIMYLEVQENRTPFTNSRLSKKGSLVVDKTENHSLVLIDDYITNLSVTALAGESKVAAIWRWSLEGGRQVEKFSDVLRDGVAKYLPTLKIISQIGYSVSLISLIFAFILLASFNHCDLWHFETKGDHNSKKRIEEKKSCNLIDHNDFRKRN</sequence>
<name>T1I464_RHOPR</name>
<dbReference type="InterPro" id="IPR001879">
    <property type="entry name" value="GPCR_2_extracellular_dom"/>
</dbReference>
<organism evidence="2 3">
    <name type="scientific">Rhodnius prolixus</name>
    <name type="common">Triatomid bug</name>
    <dbReference type="NCBI Taxonomy" id="13249"/>
    <lineage>
        <taxon>Eukaryota</taxon>
        <taxon>Metazoa</taxon>
        <taxon>Ecdysozoa</taxon>
        <taxon>Arthropoda</taxon>
        <taxon>Hexapoda</taxon>
        <taxon>Insecta</taxon>
        <taxon>Pterygota</taxon>
        <taxon>Neoptera</taxon>
        <taxon>Paraneoptera</taxon>
        <taxon>Hemiptera</taxon>
        <taxon>Heteroptera</taxon>
        <taxon>Panheteroptera</taxon>
        <taxon>Cimicomorpha</taxon>
        <taxon>Reduviidae</taxon>
        <taxon>Triatominae</taxon>
        <taxon>Rhodnius</taxon>
    </lineage>
</organism>